<dbReference type="SUPFAM" id="SSF55718">
    <property type="entry name" value="SCP-like"/>
    <property type="match status" value="1"/>
</dbReference>
<dbReference type="Gene3D" id="3.30.1050.20">
    <property type="match status" value="1"/>
</dbReference>
<dbReference type="InterPro" id="IPR017517">
    <property type="entry name" value="Maleyloyr_isom"/>
</dbReference>
<feature type="region of interest" description="Disordered" evidence="1">
    <location>
        <begin position="1"/>
        <end position="25"/>
    </location>
</feature>
<dbReference type="Proteomes" id="UP001320831">
    <property type="component" value="Unassembled WGS sequence"/>
</dbReference>
<dbReference type="Pfam" id="PF11716">
    <property type="entry name" value="MDMPI_N"/>
    <property type="match status" value="1"/>
</dbReference>
<name>A0ABT2LN75_9HYPH</name>
<dbReference type="SUPFAM" id="SSF109854">
    <property type="entry name" value="DinB/YfiT-like putative metalloenzymes"/>
    <property type="match status" value="1"/>
</dbReference>
<dbReference type="InterPro" id="IPR034660">
    <property type="entry name" value="DinB/YfiT-like"/>
</dbReference>
<sequence length="263" mass="28540">MSTAQEAARAALRQRQGPGARYDAPAAPARSLDWARRGTAYFARLLNDLSDADLDAPSALPGLSRRHIIAHIGYQARTLSEIVAWARTGQAGPFPRVVQVAESDIALGVTLPTRALRYLFDHSEVHLNVEWRDLTDADWDACVVEDAEGRRIALRETPETRARALWLHAVDLNATGRFTDMPPAFIDALIRHYATAYSGKVDLVLSPSDRQQEVVIGNATDITVTGRAADIGRWLSGRGARGLQVRGGPLPEGISPVPGLIGL</sequence>
<dbReference type="NCBIfam" id="TIGR03083">
    <property type="entry name" value="maleylpyruvate isomerase family mycothiol-dependent enzyme"/>
    <property type="match status" value="1"/>
</dbReference>
<dbReference type="InterPro" id="IPR024344">
    <property type="entry name" value="MDMPI_metal-binding"/>
</dbReference>
<keyword evidence="3" id="KW-0413">Isomerase</keyword>
<organism evidence="3 4">
    <name type="scientific">Chelativorans salis</name>
    <dbReference type="NCBI Taxonomy" id="2978478"/>
    <lineage>
        <taxon>Bacteria</taxon>
        <taxon>Pseudomonadati</taxon>
        <taxon>Pseudomonadota</taxon>
        <taxon>Alphaproteobacteria</taxon>
        <taxon>Hyphomicrobiales</taxon>
        <taxon>Phyllobacteriaceae</taxon>
        <taxon>Chelativorans</taxon>
    </lineage>
</organism>
<accession>A0ABT2LN75</accession>
<comment type="caution">
    <text evidence="3">The sequence shown here is derived from an EMBL/GenBank/DDBJ whole genome shotgun (WGS) entry which is preliminary data.</text>
</comment>
<dbReference type="GO" id="GO:0016853">
    <property type="term" value="F:isomerase activity"/>
    <property type="evidence" value="ECO:0007669"/>
    <property type="project" value="UniProtKB-KW"/>
</dbReference>
<dbReference type="RefSeq" id="WP_260901119.1">
    <property type="nucleotide sequence ID" value="NZ_JAOCZP010000002.1"/>
</dbReference>
<evidence type="ECO:0000259" key="2">
    <source>
        <dbReference type="Pfam" id="PF11716"/>
    </source>
</evidence>
<reference evidence="3 4" key="1">
    <citation type="submission" date="2022-09" db="EMBL/GenBank/DDBJ databases">
        <title>Chelativorans salina sp. nov., a novel slightly halophilic bacterium isolated from a saline lake sediment enrichment.</title>
        <authorList>
            <person name="Gao L."/>
            <person name="Fang B.-Z."/>
            <person name="Li W.-J."/>
        </authorList>
    </citation>
    <scope>NUCLEOTIDE SEQUENCE [LARGE SCALE GENOMIC DNA]</scope>
    <source>
        <strain evidence="3 4">EGI FJ00035</strain>
    </source>
</reference>
<dbReference type="Gene3D" id="1.20.120.450">
    <property type="entry name" value="dinb family like domain"/>
    <property type="match status" value="1"/>
</dbReference>
<evidence type="ECO:0000256" key="1">
    <source>
        <dbReference type="SAM" id="MobiDB-lite"/>
    </source>
</evidence>
<keyword evidence="4" id="KW-1185">Reference proteome</keyword>
<evidence type="ECO:0000313" key="4">
    <source>
        <dbReference type="Proteomes" id="UP001320831"/>
    </source>
</evidence>
<proteinExistence type="predicted"/>
<dbReference type="EMBL" id="JAOCZP010000002">
    <property type="protein sequence ID" value="MCT7374629.1"/>
    <property type="molecule type" value="Genomic_DNA"/>
</dbReference>
<evidence type="ECO:0000313" key="3">
    <source>
        <dbReference type="EMBL" id="MCT7374629.1"/>
    </source>
</evidence>
<feature type="domain" description="Mycothiol-dependent maleylpyruvate isomerase metal-binding" evidence="2">
    <location>
        <begin position="36"/>
        <end position="172"/>
    </location>
</feature>
<feature type="compositionally biased region" description="Low complexity" evidence="1">
    <location>
        <begin position="1"/>
        <end position="21"/>
    </location>
</feature>
<dbReference type="InterPro" id="IPR036527">
    <property type="entry name" value="SCP2_sterol-bd_dom_sf"/>
</dbReference>
<protein>
    <submittedName>
        <fullName evidence="3">Maleylpyruvate isomerase family mycothiol-dependent enzyme</fullName>
    </submittedName>
</protein>
<gene>
    <name evidence="3" type="ORF">N5A92_06225</name>
</gene>